<comment type="cofactor">
    <cofactor evidence="1">
        <name>Mg(2+)</name>
        <dbReference type="ChEBI" id="CHEBI:18420"/>
    </cofactor>
</comment>
<sequence length="1308" mass="144525">MSQKGLDEDDADALSALANAPPPSTATGTTRKSHSQQLRTNTGTNFKRHPKYHPHRKHSLDEICINTSVDGFQNALDDENDHDFHPYAMTSSSSYNDMDSHNQRYLMHANSTINNSSCNNYCSITSDEQHPLPEFSGSGGGSGFFKAPSRSAVHPGRPTALELRPHPLRETQVGRFIRTIACTETQLWAGQESGVRFWNFCDAFEPGLGIGGRARRGDEDAAPFYESAITSPTTCMMVDCASKLVWSGHKDGKVRSWKMDQQPVDDTPFKEGLSWQAYHRGPVLSMITSSYGDIWTGSENGIIKVWPWESLEKSLSLSPEERHMAALLVERSCIDLKGQVTVNGICSISSSDVKYMLSDNVKSKIWAAGSLSFSLWDARTRELLKVYNVDGQIDNRVDMACEKDQPLEEEVSVKVGSKSKKEKQQGGSFLQRSRNAIIGAADAVRRVATKGTGAFAAEDAKKTEAILLAYDGTIWTGCSNGLLVQWDANGNRLRDFHHHHCAVLSFCTYGPRIWIGYVSGMVQIIDLEGNLIAGWIAHNGPVIKLVVGNGSVYSLATHGGIRGWYISSPGPLDNILRPELAKREHMYNTLETVKIMVGTWNVGQGKPCQEALISWVGSQASDVDILVVGLQEVEMGAGFLAMSAAKETIGVEGSSNGQWWQDAIGKAMGEGSAFERVGSRQLAGLLIAIWVKKSLRTHVGDLDVGAVACGLGRTFGNKGGVGLRLRVYDRIMCFVNCHLAAHLEAVNRRNADFDHIYRNITFGRSINNASACVSSTAQPLRPATSVAINPDEGKPDLAEADLIGVEGSSNGQWWQDAIGKAMGEGSAFERVGSRQLAGLLIAIWVKKSLRTHVGDLDVGAVACGLGRTFGNKGGVGLRLRVYDRIMCFVNCHLAAHLEAVNRRNADFDHIYRNITFGRSINNASACVSSTAQPLRPATSVAINPDEGKPDLAEADLVIFCGDFNYRLFGITYDEARDFVSQRSFDWLREKDQLRAEMKAGKVFQGMREALIRFPPTYKFERGKAGLGGYDSGEKKRIPAWCDRILYRDNRSSPTAECGLACPVVASIWLYEACMDVIESDHKPVRCKFKVQVAHVDRSIRRQEFGKISMSNEKIRSIREELRCVPETSISTNKIVLQNQDTSPLTITNISNKDDAIFQILCDGRCAIKEGEEPEYRFRGSFGLPRWLEVTPAIGIIKHGSTIEISIHHNDTHTSEEDGGSQYWRSEDTRDKVAILSVVIRGSRSTETKSHQCHVRHCYSPKSTTPHPEPPTKSYGSRKHQSAHHRSSAKHFDKHFDKGDDHHRSRHEH</sequence>
<dbReference type="STRING" id="35608.A0A2U1KT44"/>
<gene>
    <name evidence="12" type="ORF">CTI12_AA567430</name>
</gene>
<evidence type="ECO:0000256" key="2">
    <source>
        <dbReference type="ARBA" id="ARBA00010768"/>
    </source>
</evidence>
<evidence type="ECO:0000256" key="10">
    <source>
        <dbReference type="SAM" id="MobiDB-lite"/>
    </source>
</evidence>
<evidence type="ECO:0000256" key="5">
    <source>
        <dbReference type="ARBA" id="ARBA00022723"/>
    </source>
</evidence>
<evidence type="ECO:0000256" key="1">
    <source>
        <dbReference type="ARBA" id="ARBA00001946"/>
    </source>
</evidence>
<evidence type="ECO:0000256" key="3">
    <source>
        <dbReference type="ARBA" id="ARBA00022499"/>
    </source>
</evidence>
<proteinExistence type="inferred from homology"/>
<keyword evidence="12" id="KW-0540">Nuclease</keyword>
<evidence type="ECO:0000256" key="9">
    <source>
        <dbReference type="ARBA" id="ARBA00022843"/>
    </source>
</evidence>
<dbReference type="GO" id="GO:0004527">
    <property type="term" value="F:exonuclease activity"/>
    <property type="evidence" value="ECO:0007669"/>
    <property type="project" value="UniProtKB-KW"/>
</dbReference>
<dbReference type="Pfam" id="PF22669">
    <property type="entry name" value="Exo_endo_phos2"/>
    <property type="match status" value="2"/>
</dbReference>
<dbReference type="GO" id="GO:0009846">
    <property type="term" value="P:pollen germination"/>
    <property type="evidence" value="ECO:0007669"/>
    <property type="project" value="UniProtKB-ARBA"/>
</dbReference>
<organism evidence="12 13">
    <name type="scientific">Artemisia annua</name>
    <name type="common">Sweet wormwood</name>
    <dbReference type="NCBI Taxonomy" id="35608"/>
    <lineage>
        <taxon>Eukaryota</taxon>
        <taxon>Viridiplantae</taxon>
        <taxon>Streptophyta</taxon>
        <taxon>Embryophyta</taxon>
        <taxon>Tracheophyta</taxon>
        <taxon>Spermatophyta</taxon>
        <taxon>Magnoliopsida</taxon>
        <taxon>eudicotyledons</taxon>
        <taxon>Gunneridae</taxon>
        <taxon>Pentapetalae</taxon>
        <taxon>asterids</taxon>
        <taxon>campanulids</taxon>
        <taxon>Asterales</taxon>
        <taxon>Asteraceae</taxon>
        <taxon>Asteroideae</taxon>
        <taxon>Anthemideae</taxon>
        <taxon>Artemisiinae</taxon>
        <taxon>Artemisia</taxon>
    </lineage>
</organism>
<dbReference type="EMBL" id="PKPP01014203">
    <property type="protein sequence ID" value="PWA39930.1"/>
    <property type="molecule type" value="Genomic_DNA"/>
</dbReference>
<evidence type="ECO:0000313" key="13">
    <source>
        <dbReference type="Proteomes" id="UP000245207"/>
    </source>
</evidence>
<dbReference type="GO" id="GO:0004439">
    <property type="term" value="F:phosphatidylinositol-4,5-bisphosphate 5-phosphatase activity"/>
    <property type="evidence" value="ECO:0007669"/>
    <property type="project" value="TreeGrafter"/>
</dbReference>
<comment type="caution">
    <text evidence="12">The sequence shown here is derived from an EMBL/GenBank/DDBJ whole genome shotgun (WGS) entry which is preliminary data.</text>
</comment>
<evidence type="ECO:0000256" key="7">
    <source>
        <dbReference type="ARBA" id="ARBA00022801"/>
    </source>
</evidence>
<dbReference type="GO" id="GO:0046872">
    <property type="term" value="F:metal ion binding"/>
    <property type="evidence" value="ECO:0007669"/>
    <property type="project" value="UniProtKB-KW"/>
</dbReference>
<dbReference type="FunFam" id="3.60.10.10:FF:000211">
    <property type="entry name" value="Type II inositol polyphosphate 5-phosphatase 15"/>
    <property type="match status" value="1"/>
</dbReference>
<dbReference type="SMART" id="SM00320">
    <property type="entry name" value="WD40"/>
    <property type="match status" value="3"/>
</dbReference>
<feature type="domain" description="Inositol polyphosphate-related phosphatase" evidence="11">
    <location>
        <begin position="767"/>
        <end position="1096"/>
    </location>
</feature>
<feature type="compositionally biased region" description="Basic residues" evidence="10">
    <location>
        <begin position="46"/>
        <end position="58"/>
    </location>
</feature>
<dbReference type="SUPFAM" id="SSF50978">
    <property type="entry name" value="WD40 repeat-like"/>
    <property type="match status" value="1"/>
</dbReference>
<dbReference type="FunFam" id="2.130.10.10:FF:002156">
    <property type="entry name" value="Type I inositol polyphosphate 5-phosphatase 12"/>
    <property type="match status" value="1"/>
</dbReference>
<feature type="region of interest" description="Disordered" evidence="10">
    <location>
        <begin position="1245"/>
        <end position="1308"/>
    </location>
</feature>
<dbReference type="Pfam" id="PF23755">
    <property type="entry name" value="Ig-like_IP5PC_F"/>
    <property type="match status" value="1"/>
</dbReference>
<accession>A0A2U1KT44</accession>
<dbReference type="FunFam" id="3.60.10.10:FF:000011">
    <property type="entry name" value="Type II inositol polyphosphate 5-phosphatase 15"/>
    <property type="match status" value="1"/>
</dbReference>
<dbReference type="PANTHER" id="PTHR11200:SF261">
    <property type="entry name" value="TYPE I INOSITOL POLYPHOSPHATE 5-PHOSPHATASE 12"/>
    <property type="match status" value="1"/>
</dbReference>
<evidence type="ECO:0000256" key="8">
    <source>
        <dbReference type="ARBA" id="ARBA00022842"/>
    </source>
</evidence>
<keyword evidence="9" id="KW-0832">Ubl conjugation</keyword>
<keyword evidence="12" id="KW-0255">Endonuclease</keyword>
<evidence type="ECO:0000313" key="12">
    <source>
        <dbReference type="EMBL" id="PWA39930.1"/>
    </source>
</evidence>
<dbReference type="InterPro" id="IPR036691">
    <property type="entry name" value="Endo/exonu/phosph_ase_sf"/>
</dbReference>
<dbReference type="InterPro" id="IPR000300">
    <property type="entry name" value="IPPc"/>
</dbReference>
<comment type="similarity">
    <text evidence="2">Belongs to the inositol polyphosphate 5-phosphatase family.</text>
</comment>
<dbReference type="Gene3D" id="2.130.10.10">
    <property type="entry name" value="YVTN repeat-like/Quinoprotein amine dehydrogenase"/>
    <property type="match status" value="2"/>
</dbReference>
<feature type="compositionally biased region" description="Basic residues" evidence="10">
    <location>
        <begin position="1275"/>
        <end position="1288"/>
    </location>
</feature>
<keyword evidence="7" id="KW-0378">Hydrolase</keyword>
<evidence type="ECO:0000256" key="6">
    <source>
        <dbReference type="ARBA" id="ARBA00022737"/>
    </source>
</evidence>
<dbReference type="InterPro" id="IPR056455">
    <property type="entry name" value="Ig-like_IP5PC_F"/>
</dbReference>
<keyword evidence="6" id="KW-0677">Repeat</keyword>
<keyword evidence="13" id="KW-1185">Reference proteome</keyword>
<keyword evidence="12" id="KW-0269">Exonuclease</keyword>
<keyword evidence="4" id="KW-0853">WD repeat</keyword>
<dbReference type="GO" id="GO:0004519">
    <property type="term" value="F:endonuclease activity"/>
    <property type="evidence" value="ECO:0007669"/>
    <property type="project" value="UniProtKB-KW"/>
</dbReference>
<evidence type="ECO:0000259" key="11">
    <source>
        <dbReference type="SMART" id="SM00128"/>
    </source>
</evidence>
<dbReference type="SMART" id="SM00128">
    <property type="entry name" value="IPPc"/>
    <property type="match status" value="1"/>
</dbReference>
<reference evidence="12 13" key="1">
    <citation type="journal article" date="2018" name="Mol. Plant">
        <title>The genome of Artemisia annua provides insight into the evolution of Asteraceae family and artemisinin biosynthesis.</title>
        <authorList>
            <person name="Shen Q."/>
            <person name="Zhang L."/>
            <person name="Liao Z."/>
            <person name="Wang S."/>
            <person name="Yan T."/>
            <person name="Shi P."/>
            <person name="Liu M."/>
            <person name="Fu X."/>
            <person name="Pan Q."/>
            <person name="Wang Y."/>
            <person name="Lv Z."/>
            <person name="Lu X."/>
            <person name="Zhang F."/>
            <person name="Jiang W."/>
            <person name="Ma Y."/>
            <person name="Chen M."/>
            <person name="Hao X."/>
            <person name="Li L."/>
            <person name="Tang Y."/>
            <person name="Lv G."/>
            <person name="Zhou Y."/>
            <person name="Sun X."/>
            <person name="Brodelius P.E."/>
            <person name="Rose J.K.C."/>
            <person name="Tang K."/>
        </authorList>
    </citation>
    <scope>NUCLEOTIDE SEQUENCE [LARGE SCALE GENOMIC DNA]</scope>
    <source>
        <strain evidence="13">cv. Huhao1</strain>
        <tissue evidence="12">Leaf</tissue>
    </source>
</reference>
<dbReference type="InterPro" id="IPR001680">
    <property type="entry name" value="WD40_rpt"/>
</dbReference>
<dbReference type="GO" id="GO:0046856">
    <property type="term" value="P:phosphatidylinositol dephosphorylation"/>
    <property type="evidence" value="ECO:0007669"/>
    <property type="project" value="InterPro"/>
</dbReference>
<dbReference type="InterPro" id="IPR056454">
    <property type="entry name" value="Beta-prop_IP5PC_F"/>
</dbReference>
<feature type="region of interest" description="Disordered" evidence="10">
    <location>
        <begin position="1"/>
        <end position="58"/>
    </location>
</feature>
<name>A0A2U1KT44_ARTAN</name>
<feature type="compositionally biased region" description="Basic and acidic residues" evidence="10">
    <location>
        <begin position="1289"/>
        <end position="1302"/>
    </location>
</feature>
<dbReference type="InterPro" id="IPR036322">
    <property type="entry name" value="WD40_repeat_dom_sf"/>
</dbReference>
<protein>
    <submittedName>
        <fullName evidence="12">Endonuclease/exonuclease/phosphatase family protein</fullName>
    </submittedName>
</protein>
<dbReference type="PANTHER" id="PTHR11200">
    <property type="entry name" value="INOSITOL 5-PHOSPHATASE"/>
    <property type="match status" value="1"/>
</dbReference>
<dbReference type="OrthoDB" id="1925875at2759"/>
<dbReference type="Pfam" id="PF23754">
    <property type="entry name" value="Beta-prop_IP5PC_F"/>
    <property type="match status" value="1"/>
</dbReference>
<dbReference type="Proteomes" id="UP000245207">
    <property type="component" value="Unassembled WGS sequence"/>
</dbReference>
<keyword evidence="5" id="KW-0479">Metal-binding</keyword>
<feature type="compositionally biased region" description="Polar residues" evidence="10">
    <location>
        <begin position="35"/>
        <end position="45"/>
    </location>
</feature>
<dbReference type="SUPFAM" id="SSF56219">
    <property type="entry name" value="DNase I-like"/>
    <property type="match status" value="2"/>
</dbReference>
<keyword evidence="8" id="KW-0460">Magnesium</keyword>
<dbReference type="CDD" id="cd09074">
    <property type="entry name" value="INPP5c"/>
    <property type="match status" value="1"/>
</dbReference>
<dbReference type="Gene3D" id="3.60.10.10">
    <property type="entry name" value="Endonuclease/exonuclease/phosphatase"/>
    <property type="match status" value="2"/>
</dbReference>
<keyword evidence="3" id="KW-1017">Isopeptide bond</keyword>
<dbReference type="InterPro" id="IPR015943">
    <property type="entry name" value="WD40/YVTN_repeat-like_dom_sf"/>
</dbReference>
<dbReference type="InterPro" id="IPR046985">
    <property type="entry name" value="IP5"/>
</dbReference>
<evidence type="ECO:0000256" key="4">
    <source>
        <dbReference type="ARBA" id="ARBA00022574"/>
    </source>
</evidence>